<organism evidence="9 10">
    <name type="scientific">Rhynchophorus ferrugineus</name>
    <name type="common">Red palm weevil</name>
    <name type="synonym">Curculio ferrugineus</name>
    <dbReference type="NCBI Taxonomy" id="354439"/>
    <lineage>
        <taxon>Eukaryota</taxon>
        <taxon>Metazoa</taxon>
        <taxon>Ecdysozoa</taxon>
        <taxon>Arthropoda</taxon>
        <taxon>Hexapoda</taxon>
        <taxon>Insecta</taxon>
        <taxon>Pterygota</taxon>
        <taxon>Neoptera</taxon>
        <taxon>Endopterygota</taxon>
        <taxon>Coleoptera</taxon>
        <taxon>Polyphaga</taxon>
        <taxon>Cucujiformia</taxon>
        <taxon>Curculionidae</taxon>
        <taxon>Dryophthorinae</taxon>
        <taxon>Rhynchophorus</taxon>
    </lineage>
</organism>
<evidence type="ECO:0000256" key="7">
    <source>
        <dbReference type="SAM" id="SignalP"/>
    </source>
</evidence>
<evidence type="ECO:0000256" key="6">
    <source>
        <dbReference type="ARBA" id="ARBA00029459"/>
    </source>
</evidence>
<name>A0A834I848_RHYFE</name>
<dbReference type="SUPFAM" id="SSF57283">
    <property type="entry name" value="PMP inhibitors"/>
    <property type="match status" value="1"/>
</dbReference>
<comment type="similarity">
    <text evidence="6">Belongs to the protease inhibitor I19 family.</text>
</comment>
<dbReference type="GO" id="GO:0004867">
    <property type="term" value="F:serine-type endopeptidase inhibitor activity"/>
    <property type="evidence" value="ECO:0007669"/>
    <property type="project" value="UniProtKB-KW"/>
</dbReference>
<evidence type="ECO:0000256" key="5">
    <source>
        <dbReference type="ARBA" id="ARBA00023157"/>
    </source>
</evidence>
<proteinExistence type="inferred from homology"/>
<comment type="caution">
    <text evidence="9">The sequence shown here is derived from an EMBL/GenBank/DDBJ whole genome shotgun (WGS) entry which is preliminary data.</text>
</comment>
<dbReference type="InterPro" id="IPR008037">
    <property type="entry name" value="Pacifastin_dom"/>
</dbReference>
<evidence type="ECO:0000313" key="9">
    <source>
        <dbReference type="EMBL" id="KAF7273205.1"/>
    </source>
</evidence>
<keyword evidence="3" id="KW-0646">Protease inhibitor</keyword>
<sequence>MWTKRLLLGLFSVCLFVDVGSSICKPLSFFKVDCNICLCDASGKQYSCERKICQRVPDYTNFIKELDKDGRVILIPKSSHQSKIGLQDDFTYNTKISDNKSNSKISKGYDDFIKSFLT</sequence>
<keyword evidence="7" id="KW-0732">Signal</keyword>
<dbReference type="AlphaFoldDB" id="A0A834I848"/>
<dbReference type="EMBL" id="JAACXV010013533">
    <property type="protein sequence ID" value="KAF7273205.1"/>
    <property type="molecule type" value="Genomic_DNA"/>
</dbReference>
<dbReference type="OrthoDB" id="10026631at2759"/>
<feature type="domain" description="Pacifastin" evidence="8">
    <location>
        <begin position="24"/>
        <end position="56"/>
    </location>
</feature>
<evidence type="ECO:0000256" key="1">
    <source>
        <dbReference type="ARBA" id="ARBA00004613"/>
    </source>
</evidence>
<dbReference type="GO" id="GO:0005576">
    <property type="term" value="C:extracellular region"/>
    <property type="evidence" value="ECO:0007669"/>
    <property type="project" value="UniProtKB-SubCell"/>
</dbReference>
<evidence type="ECO:0000256" key="3">
    <source>
        <dbReference type="ARBA" id="ARBA00022690"/>
    </source>
</evidence>
<keyword evidence="2" id="KW-0964">Secreted</keyword>
<keyword evidence="4" id="KW-0722">Serine protease inhibitor</keyword>
<evidence type="ECO:0000259" key="8">
    <source>
        <dbReference type="Pfam" id="PF05375"/>
    </source>
</evidence>
<dbReference type="InterPro" id="IPR036201">
    <property type="entry name" value="Pacifastin_dom_sf"/>
</dbReference>
<dbReference type="Pfam" id="PF05375">
    <property type="entry name" value="Pacifastin_I"/>
    <property type="match status" value="1"/>
</dbReference>
<reference evidence="9" key="1">
    <citation type="submission" date="2020-08" db="EMBL/GenBank/DDBJ databases">
        <title>Genome sequencing and assembly of the red palm weevil Rhynchophorus ferrugineus.</title>
        <authorList>
            <person name="Dias G.B."/>
            <person name="Bergman C.M."/>
            <person name="Manee M."/>
        </authorList>
    </citation>
    <scope>NUCLEOTIDE SEQUENCE</scope>
    <source>
        <strain evidence="9">AA-2017</strain>
        <tissue evidence="9">Whole larva</tissue>
    </source>
</reference>
<keyword evidence="5" id="KW-1015">Disulfide bond</keyword>
<keyword evidence="10" id="KW-1185">Reference proteome</keyword>
<protein>
    <recommendedName>
        <fullName evidence="8">Pacifastin domain-containing protein</fullName>
    </recommendedName>
</protein>
<evidence type="ECO:0000256" key="2">
    <source>
        <dbReference type="ARBA" id="ARBA00022525"/>
    </source>
</evidence>
<dbReference type="Proteomes" id="UP000625711">
    <property type="component" value="Unassembled WGS sequence"/>
</dbReference>
<comment type="subcellular location">
    <subcellularLocation>
        <location evidence="1">Secreted</location>
    </subcellularLocation>
</comment>
<feature type="signal peptide" evidence="7">
    <location>
        <begin position="1"/>
        <end position="22"/>
    </location>
</feature>
<gene>
    <name evidence="9" type="ORF">GWI33_014058</name>
</gene>
<accession>A0A834I848</accession>
<feature type="chain" id="PRO_5032281017" description="Pacifastin domain-containing protein" evidence="7">
    <location>
        <begin position="23"/>
        <end position="118"/>
    </location>
</feature>
<evidence type="ECO:0000256" key="4">
    <source>
        <dbReference type="ARBA" id="ARBA00022900"/>
    </source>
</evidence>
<evidence type="ECO:0000313" key="10">
    <source>
        <dbReference type="Proteomes" id="UP000625711"/>
    </source>
</evidence>